<dbReference type="InterPro" id="IPR042099">
    <property type="entry name" value="ANL_N_sf"/>
</dbReference>
<dbReference type="InterPro" id="IPR009081">
    <property type="entry name" value="PP-bd_ACP"/>
</dbReference>
<keyword evidence="9" id="KW-0067">ATP-binding</keyword>
<dbReference type="EMBL" id="JAQHRD010000001">
    <property type="protein sequence ID" value="KAJ6446785.1"/>
    <property type="molecule type" value="Genomic_DNA"/>
</dbReference>
<accession>A0AB34G589</accession>
<dbReference type="NCBIfam" id="TIGR01313">
    <property type="entry name" value="therm_gnt_kin"/>
    <property type="match status" value="1"/>
</dbReference>
<dbReference type="InterPro" id="IPR006001">
    <property type="entry name" value="Therm_gnt_kin"/>
</dbReference>
<name>A0AB34G589_9HYPO</name>
<evidence type="ECO:0000256" key="4">
    <source>
        <dbReference type="ARBA" id="ARBA00022450"/>
    </source>
</evidence>
<dbReference type="SUPFAM" id="SSF56801">
    <property type="entry name" value="Acetyl-CoA synthetase-like"/>
    <property type="match status" value="1"/>
</dbReference>
<dbReference type="GO" id="GO:0005975">
    <property type="term" value="P:carbohydrate metabolic process"/>
    <property type="evidence" value="ECO:0007669"/>
    <property type="project" value="InterPro"/>
</dbReference>
<dbReference type="Gene3D" id="3.40.50.300">
    <property type="entry name" value="P-loop containing nucleotide triphosphate hydrolases"/>
    <property type="match status" value="1"/>
</dbReference>
<evidence type="ECO:0000313" key="15">
    <source>
        <dbReference type="EMBL" id="KAJ6446785.1"/>
    </source>
</evidence>
<keyword evidence="10" id="KW-0521">NADP</keyword>
<keyword evidence="5" id="KW-0597">Phosphoprotein</keyword>
<dbReference type="Gene3D" id="3.40.50.12780">
    <property type="entry name" value="N-terminal domain of ligase-like"/>
    <property type="match status" value="1"/>
</dbReference>
<protein>
    <recommendedName>
        <fullName evidence="3">gluconokinase</fullName>
        <ecNumber evidence="3">2.7.1.12</ecNumber>
    </recommendedName>
    <alternativeName>
        <fullName evidence="11">Gluconate kinase</fullName>
    </alternativeName>
</protein>
<comment type="similarity">
    <text evidence="2">Belongs to the gluconokinase GntK/GntV family.</text>
</comment>
<keyword evidence="7" id="KW-0547">Nucleotide-binding</keyword>
<reference evidence="15" key="1">
    <citation type="submission" date="2023-01" db="EMBL/GenBank/DDBJ databases">
        <title>The growth and conidiation of Purpureocillium lavendulum are regulated by nitrogen source and histone H3K14 acetylation.</title>
        <authorList>
            <person name="Tang P."/>
            <person name="Han J."/>
            <person name="Zhang C."/>
            <person name="Tang P."/>
            <person name="Qi F."/>
            <person name="Zhang K."/>
            <person name="Liang L."/>
        </authorList>
    </citation>
    <scope>NUCLEOTIDE SEQUENCE</scope>
    <source>
        <strain evidence="15">YMF1.00683</strain>
    </source>
</reference>
<dbReference type="Pfam" id="PF07993">
    <property type="entry name" value="NAD_binding_4"/>
    <property type="match status" value="1"/>
</dbReference>
<evidence type="ECO:0000256" key="9">
    <source>
        <dbReference type="ARBA" id="ARBA00022840"/>
    </source>
</evidence>
<evidence type="ECO:0000256" key="8">
    <source>
        <dbReference type="ARBA" id="ARBA00022777"/>
    </source>
</evidence>
<keyword evidence="6" id="KW-0808">Transferase</keyword>
<evidence type="ECO:0000259" key="14">
    <source>
        <dbReference type="PROSITE" id="PS50075"/>
    </source>
</evidence>
<evidence type="ECO:0000256" key="13">
    <source>
        <dbReference type="SAM" id="MobiDB-lite"/>
    </source>
</evidence>
<organism evidence="15 16">
    <name type="scientific">Purpureocillium lavendulum</name>
    <dbReference type="NCBI Taxonomy" id="1247861"/>
    <lineage>
        <taxon>Eukaryota</taxon>
        <taxon>Fungi</taxon>
        <taxon>Dikarya</taxon>
        <taxon>Ascomycota</taxon>
        <taxon>Pezizomycotina</taxon>
        <taxon>Sordariomycetes</taxon>
        <taxon>Hypocreomycetidae</taxon>
        <taxon>Hypocreales</taxon>
        <taxon>Ophiocordycipitaceae</taxon>
        <taxon>Purpureocillium</taxon>
    </lineage>
</organism>
<dbReference type="InterPro" id="IPR036291">
    <property type="entry name" value="NAD(P)-bd_dom_sf"/>
</dbReference>
<dbReference type="InterPro" id="IPR020845">
    <property type="entry name" value="AMP-binding_CS"/>
</dbReference>
<dbReference type="InterPro" id="IPR020806">
    <property type="entry name" value="PKS_PP-bd"/>
</dbReference>
<evidence type="ECO:0000256" key="12">
    <source>
        <dbReference type="ARBA" id="ARBA00048090"/>
    </source>
</evidence>
<dbReference type="SMART" id="SM00823">
    <property type="entry name" value="PKS_PP"/>
    <property type="match status" value="1"/>
</dbReference>
<dbReference type="SUPFAM" id="SSF51735">
    <property type="entry name" value="NAD(P)-binding Rossmann-fold domains"/>
    <property type="match status" value="1"/>
</dbReference>
<comment type="caution">
    <text evidence="15">The sequence shown here is derived from an EMBL/GenBank/DDBJ whole genome shotgun (WGS) entry which is preliminary data.</text>
</comment>
<evidence type="ECO:0000256" key="2">
    <source>
        <dbReference type="ARBA" id="ARBA00008420"/>
    </source>
</evidence>
<dbReference type="Pfam" id="PF00501">
    <property type="entry name" value="AMP-binding"/>
    <property type="match status" value="1"/>
</dbReference>
<keyword evidence="8" id="KW-0418">Kinase</keyword>
<feature type="domain" description="Carrier" evidence="14">
    <location>
        <begin position="562"/>
        <end position="645"/>
    </location>
</feature>
<dbReference type="PANTHER" id="PTHR43439:SF2">
    <property type="entry name" value="ENZYME, PUTATIVE (JCVI)-RELATED"/>
    <property type="match status" value="1"/>
</dbReference>
<keyword evidence="16" id="KW-1185">Reference proteome</keyword>
<proteinExistence type="inferred from homology"/>
<sequence>MPPSVQVEQIGPSSLTERDGTPLQHTLPVAGTPTAVTTAEPQTVDDLVRRQAILHPNHRTISYPLPGTATFADYTLQQLDVFAWRVAKHYEQWIPARTTSSEKPDVVALLGPSDLEYLITMLAMSKLGHSVLLVSTRITEEAVASLATCTGARALIVDKKRLDTAGRVQAKIAGLEILSIAERNVFEFAIDAHGDTRMTRQLDPEVEKDNIAFIIHSSGSTGLPKPICQAHKACLANYAVGLGLDGFITLPLYHNHGICNLFRAIHARTSLHLYAADLPLTQEHLVRVLRDHSFGVFYGVPYALKLLSESDEGIDLLRRLKIAMYGGSACPDDLGDLLVSRGVNLVSHYGATEVGQLMTSFRPDGDKGWNYVREGDKVSPYLRWVPRGPNLYECVVTEGWPAKVQSNQPDGSYATKDLFEPHPTIAKAWKYVARRDDTLVLVNGEKFNPVAMEGSIRSNRNVTEAVVFGAGRPCLGVLVVPARALHGQSSEEILTAIWPVVEAANSAVDAFARISKDMVRVLPAGCEYPRTDKGSIIRQAFYKVFSSEIQEAYDASDRASADVMSLDLPELRVYLAGLLARTAPDAKHWDNATDFFSLGIDSLQAIQMRSEIIRTIDVGAKPLGQNVVFEQPTIERLAKHLYSLRLGNEDTKAIDSVEDQMKDMISKYTERYAEPSQPSGTSIVATGATGSLGAHVVAKLTLDPTIKRVYCLVRARDTAQAARRVAESLVKRRLWHTLPLMSRRKLVSLPSDLADPNLGLEGSLYNDIAADLRAVIHCAWSVNFSMHLSSFEAGNVAGVAHLLSLCRVSPRQASMNFCSSVSTCSRASVSPVPESVPELDWAQGMGYAQSKSVAEHICAQAQDVNCRILRVGQIVGDTIHGVWNAQEAVPMMMQTALTVGALPRLSETPSWLPVDTVAHAVTEISLSDAGSVFTNVTNPRTFGWTEDLLPALRAAGLVFNEVEPREWVARLRASNPDPKVNPPIKLVEFFASKYDKDEFTPSKTFATEAACALSPSLAGAPVLDQDLVNKFVGYFLQGPWKGSQEGSGSKRAIVVAGPCGTGKTTIGTEIAKWYGVPFLEGDFLHDKSSVDKMRNGEAMSDDGREAWLARIGARCKETLLELGYPSVVVSCSALKRSYRDTLRRTFSDSGVKTTFISLQAGKEALSRRLEKRTGHYMGADMIEGQLAAQEDATATETDLVPVDAEADEQTVLKEVRWVLETVLAIE</sequence>
<dbReference type="InterPro" id="IPR013120">
    <property type="entry name" value="FAR_NAD-bd"/>
</dbReference>
<dbReference type="Pfam" id="PF13671">
    <property type="entry name" value="AAA_33"/>
    <property type="match status" value="1"/>
</dbReference>
<keyword evidence="4" id="KW-0596">Phosphopantetheine</keyword>
<evidence type="ECO:0000256" key="3">
    <source>
        <dbReference type="ARBA" id="ARBA00012054"/>
    </source>
</evidence>
<dbReference type="SUPFAM" id="SSF47336">
    <property type="entry name" value="ACP-like"/>
    <property type="match status" value="1"/>
</dbReference>
<dbReference type="GO" id="GO:0046316">
    <property type="term" value="F:gluconokinase activity"/>
    <property type="evidence" value="ECO:0007669"/>
    <property type="project" value="UniProtKB-EC"/>
</dbReference>
<dbReference type="Pfam" id="PF23562">
    <property type="entry name" value="AMP-binding_C_3"/>
    <property type="match status" value="1"/>
</dbReference>
<dbReference type="InterPro" id="IPR051414">
    <property type="entry name" value="Adenylate-forming_Reductase"/>
</dbReference>
<dbReference type="Pfam" id="PF00550">
    <property type="entry name" value="PP-binding"/>
    <property type="match status" value="1"/>
</dbReference>
<evidence type="ECO:0000256" key="7">
    <source>
        <dbReference type="ARBA" id="ARBA00022741"/>
    </source>
</evidence>
<dbReference type="AlphaFoldDB" id="A0AB34G589"/>
<dbReference type="CDD" id="cd02021">
    <property type="entry name" value="GntK"/>
    <property type="match status" value="1"/>
</dbReference>
<dbReference type="EC" id="2.7.1.12" evidence="3"/>
<dbReference type="PANTHER" id="PTHR43439">
    <property type="entry name" value="PHENYLACETATE-COENZYME A LIGASE"/>
    <property type="match status" value="1"/>
</dbReference>
<comment type="catalytic activity">
    <reaction evidence="12">
        <text>D-gluconate + ATP = 6-phospho-D-gluconate + ADP + H(+)</text>
        <dbReference type="Rhea" id="RHEA:19433"/>
        <dbReference type="ChEBI" id="CHEBI:15378"/>
        <dbReference type="ChEBI" id="CHEBI:18391"/>
        <dbReference type="ChEBI" id="CHEBI:30616"/>
        <dbReference type="ChEBI" id="CHEBI:58759"/>
        <dbReference type="ChEBI" id="CHEBI:456216"/>
        <dbReference type="EC" id="2.7.1.12"/>
    </reaction>
</comment>
<evidence type="ECO:0000313" key="16">
    <source>
        <dbReference type="Proteomes" id="UP001163105"/>
    </source>
</evidence>
<dbReference type="GO" id="GO:0031177">
    <property type="term" value="F:phosphopantetheine binding"/>
    <property type="evidence" value="ECO:0007669"/>
    <property type="project" value="InterPro"/>
</dbReference>
<feature type="region of interest" description="Disordered" evidence="13">
    <location>
        <begin position="1"/>
        <end position="29"/>
    </location>
</feature>
<gene>
    <name evidence="15" type="ORF">O9K51_01558</name>
</gene>
<evidence type="ECO:0000256" key="6">
    <source>
        <dbReference type="ARBA" id="ARBA00022679"/>
    </source>
</evidence>
<dbReference type="GO" id="GO:0005524">
    <property type="term" value="F:ATP binding"/>
    <property type="evidence" value="ECO:0007669"/>
    <property type="project" value="UniProtKB-KW"/>
</dbReference>
<comment type="pathway">
    <text evidence="1">Carbohydrate acid metabolism; D-gluconate degradation.</text>
</comment>
<dbReference type="PROSITE" id="PS00455">
    <property type="entry name" value="AMP_BINDING"/>
    <property type="match status" value="1"/>
</dbReference>
<dbReference type="Gene3D" id="1.10.1200.10">
    <property type="entry name" value="ACP-like"/>
    <property type="match status" value="1"/>
</dbReference>
<dbReference type="InterPro" id="IPR036736">
    <property type="entry name" value="ACP-like_sf"/>
</dbReference>
<dbReference type="PROSITE" id="PS50075">
    <property type="entry name" value="CARRIER"/>
    <property type="match status" value="1"/>
</dbReference>
<dbReference type="InterPro" id="IPR006162">
    <property type="entry name" value="Ppantetheine_attach_site"/>
</dbReference>
<dbReference type="InterPro" id="IPR000873">
    <property type="entry name" value="AMP-dep_synth/lig_dom"/>
</dbReference>
<dbReference type="PROSITE" id="PS00012">
    <property type="entry name" value="PHOSPHOPANTETHEINE"/>
    <property type="match status" value="1"/>
</dbReference>
<evidence type="ECO:0000256" key="10">
    <source>
        <dbReference type="ARBA" id="ARBA00022857"/>
    </source>
</evidence>
<dbReference type="InterPro" id="IPR027417">
    <property type="entry name" value="P-loop_NTPase"/>
</dbReference>
<evidence type="ECO:0000256" key="5">
    <source>
        <dbReference type="ARBA" id="ARBA00022553"/>
    </source>
</evidence>
<evidence type="ECO:0000256" key="11">
    <source>
        <dbReference type="ARBA" id="ARBA00029835"/>
    </source>
</evidence>
<dbReference type="Proteomes" id="UP001163105">
    <property type="component" value="Unassembled WGS sequence"/>
</dbReference>
<evidence type="ECO:0000256" key="1">
    <source>
        <dbReference type="ARBA" id="ARBA00004875"/>
    </source>
</evidence>
<dbReference type="Gene3D" id="3.40.50.720">
    <property type="entry name" value="NAD(P)-binding Rossmann-like Domain"/>
    <property type="match status" value="1"/>
</dbReference>
<dbReference type="SUPFAM" id="SSF52540">
    <property type="entry name" value="P-loop containing nucleoside triphosphate hydrolases"/>
    <property type="match status" value="1"/>
</dbReference>